<comment type="similarity">
    <text evidence="2">Belongs to the bacterial solute-binding protein 8 family.</text>
</comment>
<name>A0ABP4JBF8_9ACTN</name>
<protein>
    <submittedName>
        <fullName evidence="7">Iron-siderophore ABC transporter substrate-binding protein</fullName>
    </submittedName>
</protein>
<keyword evidence="3" id="KW-0813">Transport</keyword>
<dbReference type="Proteomes" id="UP001499863">
    <property type="component" value="Unassembled WGS sequence"/>
</dbReference>
<dbReference type="PROSITE" id="PS51318">
    <property type="entry name" value="TAT"/>
    <property type="match status" value="1"/>
</dbReference>
<evidence type="ECO:0000313" key="7">
    <source>
        <dbReference type="EMBL" id="GAA1416169.1"/>
    </source>
</evidence>
<proteinExistence type="inferred from homology"/>
<evidence type="ECO:0000259" key="6">
    <source>
        <dbReference type="PROSITE" id="PS50983"/>
    </source>
</evidence>
<comment type="caution">
    <text evidence="7">The sequence shown here is derived from an EMBL/GenBank/DDBJ whole genome shotgun (WGS) entry which is preliminary data.</text>
</comment>
<dbReference type="RefSeq" id="WP_344345846.1">
    <property type="nucleotide sequence ID" value="NZ_BAAAKJ010000546.1"/>
</dbReference>
<sequence>MSPTPGHQTAPRPTRRKLLTAALTGGAVLGLGGLLTACGSDGSGSGGSGGSGSGDATAKPSGGSTPDSKSVKQGGDDYATVIEKMKGFGTDAAPGVYPRTIKHAMGETVIPAKPVRVVVLDTGELDNVVSLGIQPVGVVHTEGSKSMPSYLKDKAGSPANVGTINSLNLEAIAALKPDLILGSQLRAQDQYEQLSKIAPTVFSLRPGYPWKQNFVLNATPFGLEAEAKSQLDAYQAAAAAIGAKLGDKRPTIAPLRFMPGKTRLYAELSFIGTILIDAQLPQPKIMQVKELAVEISPEQIDKADADWVFYGVYGTPSSTNQDAVLGGALWKTLGAVKSGQARPVPDETWFLGLGVAAANVVLADLKGFVAPGA</sequence>
<keyword evidence="8" id="KW-1185">Reference proteome</keyword>
<evidence type="ECO:0000256" key="5">
    <source>
        <dbReference type="SAM" id="MobiDB-lite"/>
    </source>
</evidence>
<evidence type="ECO:0000256" key="2">
    <source>
        <dbReference type="ARBA" id="ARBA00008814"/>
    </source>
</evidence>
<feature type="domain" description="Fe/B12 periplasmic-binding" evidence="6">
    <location>
        <begin position="116"/>
        <end position="373"/>
    </location>
</feature>
<evidence type="ECO:0000256" key="4">
    <source>
        <dbReference type="ARBA" id="ARBA00022729"/>
    </source>
</evidence>
<dbReference type="PANTHER" id="PTHR30532:SF25">
    <property type="entry name" value="IRON(III) DICITRATE-BINDING PERIPLASMIC PROTEIN"/>
    <property type="match status" value="1"/>
</dbReference>
<dbReference type="CDD" id="cd01146">
    <property type="entry name" value="FhuD"/>
    <property type="match status" value="1"/>
</dbReference>
<dbReference type="Gene3D" id="3.40.50.1980">
    <property type="entry name" value="Nitrogenase molybdenum iron protein domain"/>
    <property type="match status" value="2"/>
</dbReference>
<dbReference type="InterPro" id="IPR002491">
    <property type="entry name" value="ABC_transptr_periplasmic_BD"/>
</dbReference>
<evidence type="ECO:0000256" key="3">
    <source>
        <dbReference type="ARBA" id="ARBA00022448"/>
    </source>
</evidence>
<dbReference type="EMBL" id="BAAAKJ010000546">
    <property type="protein sequence ID" value="GAA1416169.1"/>
    <property type="molecule type" value="Genomic_DNA"/>
</dbReference>
<organism evidence="7 8">
    <name type="scientific">Kitasatospora putterlickiae</name>
    <dbReference type="NCBI Taxonomy" id="221725"/>
    <lineage>
        <taxon>Bacteria</taxon>
        <taxon>Bacillati</taxon>
        <taxon>Actinomycetota</taxon>
        <taxon>Actinomycetes</taxon>
        <taxon>Kitasatosporales</taxon>
        <taxon>Streptomycetaceae</taxon>
        <taxon>Kitasatospora</taxon>
    </lineage>
</organism>
<comment type="subcellular location">
    <subcellularLocation>
        <location evidence="1">Cell envelope</location>
    </subcellularLocation>
</comment>
<dbReference type="Pfam" id="PF01497">
    <property type="entry name" value="Peripla_BP_2"/>
    <property type="match status" value="1"/>
</dbReference>
<evidence type="ECO:0000313" key="8">
    <source>
        <dbReference type="Proteomes" id="UP001499863"/>
    </source>
</evidence>
<dbReference type="SUPFAM" id="SSF53807">
    <property type="entry name" value="Helical backbone' metal receptor"/>
    <property type="match status" value="1"/>
</dbReference>
<feature type="region of interest" description="Disordered" evidence="5">
    <location>
        <begin position="39"/>
        <end position="74"/>
    </location>
</feature>
<dbReference type="InterPro" id="IPR006311">
    <property type="entry name" value="TAT_signal"/>
</dbReference>
<keyword evidence="4" id="KW-0732">Signal</keyword>
<gene>
    <name evidence="7" type="ORF">GCM10009639_70390</name>
</gene>
<dbReference type="PANTHER" id="PTHR30532">
    <property type="entry name" value="IRON III DICITRATE-BINDING PERIPLASMIC PROTEIN"/>
    <property type="match status" value="1"/>
</dbReference>
<dbReference type="PROSITE" id="PS50983">
    <property type="entry name" value="FE_B12_PBP"/>
    <property type="match status" value="1"/>
</dbReference>
<reference evidence="8" key="1">
    <citation type="journal article" date="2019" name="Int. J. Syst. Evol. Microbiol.">
        <title>The Global Catalogue of Microorganisms (GCM) 10K type strain sequencing project: providing services to taxonomists for standard genome sequencing and annotation.</title>
        <authorList>
            <consortium name="The Broad Institute Genomics Platform"/>
            <consortium name="The Broad Institute Genome Sequencing Center for Infectious Disease"/>
            <person name="Wu L."/>
            <person name="Ma J."/>
        </authorList>
    </citation>
    <scope>NUCLEOTIDE SEQUENCE [LARGE SCALE GENOMIC DNA]</scope>
    <source>
        <strain evidence="8">JCM 12393</strain>
    </source>
</reference>
<evidence type="ECO:0000256" key="1">
    <source>
        <dbReference type="ARBA" id="ARBA00004196"/>
    </source>
</evidence>
<dbReference type="InterPro" id="IPR051313">
    <property type="entry name" value="Bact_iron-sidero_bind"/>
</dbReference>
<feature type="compositionally biased region" description="Gly residues" evidence="5">
    <location>
        <begin position="41"/>
        <end position="53"/>
    </location>
</feature>
<accession>A0ABP4JBF8</accession>